<feature type="transmembrane region" description="Helical" evidence="7">
    <location>
        <begin position="81"/>
        <end position="100"/>
    </location>
</feature>
<dbReference type="Proteomes" id="UP001499854">
    <property type="component" value="Unassembled WGS sequence"/>
</dbReference>
<comment type="subcellular location">
    <subcellularLocation>
        <location evidence="1">Membrane</location>
        <topology evidence="1">Multi-pass membrane protein</topology>
    </subcellularLocation>
</comment>
<feature type="transmembrane region" description="Helical" evidence="7">
    <location>
        <begin position="207"/>
        <end position="227"/>
    </location>
</feature>
<evidence type="ECO:0000256" key="3">
    <source>
        <dbReference type="ARBA" id="ARBA00022692"/>
    </source>
</evidence>
<name>A0ABN2QWG9_9ACTN</name>
<feature type="domain" description="Peptidase S54 rhomboid" evidence="8">
    <location>
        <begin position="141"/>
        <end position="273"/>
    </location>
</feature>
<evidence type="ECO:0000256" key="2">
    <source>
        <dbReference type="ARBA" id="ARBA00009045"/>
    </source>
</evidence>
<dbReference type="InterPro" id="IPR022764">
    <property type="entry name" value="Peptidase_S54_rhomboid_dom"/>
</dbReference>
<evidence type="ECO:0000256" key="1">
    <source>
        <dbReference type="ARBA" id="ARBA00004141"/>
    </source>
</evidence>
<keyword evidence="4" id="KW-0378">Hydrolase</keyword>
<gene>
    <name evidence="9" type="ORF">GCM10009838_14490</name>
</gene>
<feature type="transmembrane region" description="Helical" evidence="7">
    <location>
        <begin position="150"/>
        <end position="170"/>
    </location>
</feature>
<evidence type="ECO:0000313" key="9">
    <source>
        <dbReference type="EMBL" id="GAA1959272.1"/>
    </source>
</evidence>
<evidence type="ECO:0000256" key="7">
    <source>
        <dbReference type="SAM" id="Phobius"/>
    </source>
</evidence>
<proteinExistence type="inferred from homology"/>
<dbReference type="PANTHER" id="PTHR43731:SF14">
    <property type="entry name" value="PRESENILIN-ASSOCIATED RHOMBOID-LIKE PROTEIN, MITOCHONDRIAL"/>
    <property type="match status" value="1"/>
</dbReference>
<dbReference type="Gene3D" id="1.20.1540.10">
    <property type="entry name" value="Rhomboid-like"/>
    <property type="match status" value="1"/>
</dbReference>
<keyword evidence="6 7" id="KW-0472">Membrane</keyword>
<sequence length="364" mass="38981">MPPSSSGSQSAPVTDLPVCYRHPGREAHIRCNRCNRRICPECMVPASVGFQCPDCVRGGNQQVRQARTPFGAVLRPRVVPVVTYSLIALNFVMFGLQHIVGTSQVGVLGGGVVEVNTLDMRLELIAKAHWVDGEPIGVANGEWYRLVTSMFLHANVVHIASNMISLFFIGPLLETLLGRLRFLLVYLVGGLAGAVTSYLFMTPQSPPSLGASGAISAVFGCLVVIGLRRRILDPGMIMVVLIINIVIPIQNTSIDWRDHVGGAVAGAVIGAVYAFAPELIRAFGKATAPREQQTRLLNVLGFGTMALVLVLSVAAAAVHTSHLNDPANRTRTLDDAARTPAVTRVVTDPPPSYPQAVGTYPHWG</sequence>
<evidence type="ECO:0000256" key="4">
    <source>
        <dbReference type="ARBA" id="ARBA00022801"/>
    </source>
</evidence>
<feature type="transmembrane region" description="Helical" evidence="7">
    <location>
        <begin position="259"/>
        <end position="276"/>
    </location>
</feature>
<keyword evidence="10" id="KW-1185">Reference proteome</keyword>
<reference evidence="9 10" key="1">
    <citation type="journal article" date="2019" name="Int. J. Syst. Evol. Microbiol.">
        <title>The Global Catalogue of Microorganisms (GCM) 10K type strain sequencing project: providing services to taxonomists for standard genome sequencing and annotation.</title>
        <authorList>
            <consortium name="The Broad Institute Genomics Platform"/>
            <consortium name="The Broad Institute Genome Sequencing Center for Infectious Disease"/>
            <person name="Wu L."/>
            <person name="Ma J."/>
        </authorList>
    </citation>
    <scope>NUCLEOTIDE SEQUENCE [LARGE SCALE GENOMIC DNA]</scope>
    <source>
        <strain evidence="9 10">JCM 16013</strain>
    </source>
</reference>
<evidence type="ECO:0000313" key="10">
    <source>
        <dbReference type="Proteomes" id="UP001499854"/>
    </source>
</evidence>
<comment type="caution">
    <text evidence="9">The sequence shown here is derived from an EMBL/GenBank/DDBJ whole genome shotgun (WGS) entry which is preliminary data.</text>
</comment>
<dbReference type="Pfam" id="PF01694">
    <property type="entry name" value="Rhomboid"/>
    <property type="match status" value="1"/>
</dbReference>
<evidence type="ECO:0000256" key="6">
    <source>
        <dbReference type="ARBA" id="ARBA00023136"/>
    </source>
</evidence>
<comment type="similarity">
    <text evidence="2">Belongs to the peptidase S54 family.</text>
</comment>
<accession>A0ABN2QWG9</accession>
<evidence type="ECO:0000259" key="8">
    <source>
        <dbReference type="Pfam" id="PF01694"/>
    </source>
</evidence>
<keyword evidence="5 7" id="KW-1133">Transmembrane helix</keyword>
<dbReference type="PANTHER" id="PTHR43731">
    <property type="entry name" value="RHOMBOID PROTEASE"/>
    <property type="match status" value="1"/>
</dbReference>
<evidence type="ECO:0000256" key="5">
    <source>
        <dbReference type="ARBA" id="ARBA00022989"/>
    </source>
</evidence>
<dbReference type="InterPro" id="IPR035952">
    <property type="entry name" value="Rhomboid-like_sf"/>
</dbReference>
<keyword evidence="3 7" id="KW-0812">Transmembrane</keyword>
<feature type="transmembrane region" description="Helical" evidence="7">
    <location>
        <begin position="296"/>
        <end position="318"/>
    </location>
</feature>
<dbReference type="InterPro" id="IPR050925">
    <property type="entry name" value="Rhomboid_protease_S54"/>
</dbReference>
<protein>
    <recommendedName>
        <fullName evidence="8">Peptidase S54 rhomboid domain-containing protein</fullName>
    </recommendedName>
</protein>
<dbReference type="RefSeq" id="WP_344656186.1">
    <property type="nucleotide sequence ID" value="NZ_BAAAQM010000005.1"/>
</dbReference>
<feature type="transmembrane region" description="Helical" evidence="7">
    <location>
        <begin position="234"/>
        <end position="253"/>
    </location>
</feature>
<organism evidence="9 10">
    <name type="scientific">Catenulispora subtropica</name>
    <dbReference type="NCBI Taxonomy" id="450798"/>
    <lineage>
        <taxon>Bacteria</taxon>
        <taxon>Bacillati</taxon>
        <taxon>Actinomycetota</taxon>
        <taxon>Actinomycetes</taxon>
        <taxon>Catenulisporales</taxon>
        <taxon>Catenulisporaceae</taxon>
        <taxon>Catenulispora</taxon>
    </lineage>
</organism>
<dbReference type="EMBL" id="BAAAQM010000005">
    <property type="protein sequence ID" value="GAA1959272.1"/>
    <property type="molecule type" value="Genomic_DNA"/>
</dbReference>
<dbReference type="SUPFAM" id="SSF144091">
    <property type="entry name" value="Rhomboid-like"/>
    <property type="match status" value="1"/>
</dbReference>
<feature type="transmembrane region" description="Helical" evidence="7">
    <location>
        <begin position="182"/>
        <end position="201"/>
    </location>
</feature>